<dbReference type="InterPro" id="IPR018490">
    <property type="entry name" value="cNMP-bd_dom_sf"/>
</dbReference>
<organism evidence="2 3">
    <name type="scientific">Candidula unifasciata</name>
    <dbReference type="NCBI Taxonomy" id="100452"/>
    <lineage>
        <taxon>Eukaryota</taxon>
        <taxon>Metazoa</taxon>
        <taxon>Spiralia</taxon>
        <taxon>Lophotrochozoa</taxon>
        <taxon>Mollusca</taxon>
        <taxon>Gastropoda</taxon>
        <taxon>Heterobranchia</taxon>
        <taxon>Euthyneura</taxon>
        <taxon>Panpulmonata</taxon>
        <taxon>Eupulmonata</taxon>
        <taxon>Stylommatophora</taxon>
        <taxon>Helicina</taxon>
        <taxon>Helicoidea</taxon>
        <taxon>Geomitridae</taxon>
        <taxon>Candidula</taxon>
    </lineage>
</organism>
<dbReference type="PROSITE" id="PS50042">
    <property type="entry name" value="CNMP_BINDING_3"/>
    <property type="match status" value="1"/>
</dbReference>
<feature type="domain" description="Cyclic nucleotide-binding" evidence="1">
    <location>
        <begin position="326"/>
        <end position="426"/>
    </location>
</feature>
<dbReference type="InterPro" id="IPR014710">
    <property type="entry name" value="RmlC-like_jellyroll"/>
</dbReference>
<keyword evidence="3" id="KW-1185">Reference proteome</keyword>
<gene>
    <name evidence="2" type="ORF">CUNI_LOCUS17135</name>
</gene>
<dbReference type="Gene3D" id="2.60.120.10">
    <property type="entry name" value="Jelly Rolls"/>
    <property type="match status" value="2"/>
</dbReference>
<dbReference type="SUPFAM" id="SSF51206">
    <property type="entry name" value="cAMP-binding domain-like"/>
    <property type="match status" value="1"/>
</dbReference>
<accession>A0A8S3ZPY5</accession>
<dbReference type="Pfam" id="PF00027">
    <property type="entry name" value="cNMP_binding"/>
    <property type="match status" value="1"/>
</dbReference>
<dbReference type="OrthoDB" id="5966510at2759"/>
<dbReference type="AlphaFoldDB" id="A0A8S3ZPY5"/>
<evidence type="ECO:0000313" key="3">
    <source>
        <dbReference type="Proteomes" id="UP000678393"/>
    </source>
</evidence>
<dbReference type="InterPro" id="IPR000595">
    <property type="entry name" value="cNMP-bd_dom"/>
</dbReference>
<name>A0A8S3ZPY5_9EUPU</name>
<evidence type="ECO:0000313" key="2">
    <source>
        <dbReference type="EMBL" id="CAG5131577.1"/>
    </source>
</evidence>
<dbReference type="CDD" id="cd00038">
    <property type="entry name" value="CAP_ED"/>
    <property type="match status" value="1"/>
</dbReference>
<dbReference type="EMBL" id="CAJHNH020004757">
    <property type="protein sequence ID" value="CAG5131577.1"/>
    <property type="molecule type" value="Genomic_DNA"/>
</dbReference>
<dbReference type="PANTHER" id="PTHR23011">
    <property type="entry name" value="CYCLIC NUCLEOTIDE-BINDING DOMAIN CONTAINING PROTEIN"/>
    <property type="match status" value="1"/>
</dbReference>
<sequence length="500" mass="56579">MALIKSETSKLPHWNIRESSCVRHQLPKIVKTPEIDYDNLQLLCNIPGLTLSDDASDKEAHARFMQTYKQIFAHKLSKTKFSVPTKSVHTFRMNAGELQGMGKQLALISKPDNKLARKVNSKTAHSGTIRELCNVLPSQRKKEEHKSTRKATISTLRHILRKSPLERTTSDNDQIFSILQTFDFFVNNVDPAVLKLLSSVACLEVWKDVNFYVYGKTGVHMVLKGSVTPVLKPYTLADGEGVYPKPSVSFGESSEEDASQVRLFPGDCFGSWFQCEEPYTKDLSVLTAEPNCEFMKISAANYQHVITQMKHKEQTEKLNLLMSCDQYKTWPRQPLLSVAACIEWVSFPPNTVLVSEGNKSPFIGFIQSGKCALLRKLLVRRNSQTGQTEKQVVMGELGQHDSFAEISCLLDESVSCSIVTTTHVRLGIIQPEKAKGLDEVTRQLMVQSSSRNMEHLTMEDIQNEYLQQEQRRKWNAFKQEQVLKVVKGQGSRHKLGTWAK</sequence>
<protein>
    <recommendedName>
        <fullName evidence="1">Cyclic nucleotide-binding domain-containing protein</fullName>
    </recommendedName>
</protein>
<proteinExistence type="predicted"/>
<evidence type="ECO:0000259" key="1">
    <source>
        <dbReference type="PROSITE" id="PS50042"/>
    </source>
</evidence>
<reference evidence="2" key="1">
    <citation type="submission" date="2021-04" db="EMBL/GenBank/DDBJ databases">
        <authorList>
            <consortium name="Molecular Ecology Group"/>
        </authorList>
    </citation>
    <scope>NUCLEOTIDE SEQUENCE</scope>
</reference>
<comment type="caution">
    <text evidence="2">The sequence shown here is derived from an EMBL/GenBank/DDBJ whole genome shotgun (WGS) entry which is preliminary data.</text>
</comment>
<dbReference type="PANTHER" id="PTHR23011:SF32">
    <property type="entry name" value="CYCLIC NUCLEOTIDE-BINDING DOMAIN-CONTAINING PROTEIN 1"/>
    <property type="match status" value="1"/>
</dbReference>
<dbReference type="Proteomes" id="UP000678393">
    <property type="component" value="Unassembled WGS sequence"/>
</dbReference>